<dbReference type="Gene3D" id="3.20.20.70">
    <property type="entry name" value="Aldolase class I"/>
    <property type="match status" value="1"/>
</dbReference>
<evidence type="ECO:0000256" key="3">
    <source>
        <dbReference type="ARBA" id="ARBA00022643"/>
    </source>
</evidence>
<evidence type="ECO:0000256" key="1">
    <source>
        <dbReference type="ARBA" id="ARBA00001917"/>
    </source>
</evidence>
<reference evidence="7 8" key="1">
    <citation type="journal article" date="2023" name="Int. J. Syst. Evol. Microbiol.">
        <title>Arthrobacter mangrovi sp. nov., an actinobacterium isolated from the rhizosphere of a mangrove.</title>
        <authorList>
            <person name="Hamada M."/>
            <person name="Saitou S."/>
            <person name="Enomoto N."/>
            <person name="Nanri K."/>
            <person name="Hidaka K."/>
            <person name="Miura T."/>
            <person name="Tamura T."/>
        </authorList>
    </citation>
    <scope>NUCLEOTIDE SEQUENCE [LARGE SCALE GENOMIC DNA]</scope>
    <source>
        <strain evidence="7 8">NBRC 112813</strain>
    </source>
</reference>
<dbReference type="InterPro" id="IPR044152">
    <property type="entry name" value="YqjM-like"/>
</dbReference>
<dbReference type="EMBL" id="BRVS01000006">
    <property type="protein sequence ID" value="GLB67196.1"/>
    <property type="molecule type" value="Genomic_DNA"/>
</dbReference>
<keyword evidence="2" id="KW-0285">Flavoprotein</keyword>
<name>A0ABQ5MT84_9MICC</name>
<evidence type="ECO:0000256" key="5">
    <source>
        <dbReference type="ARBA" id="ARBA00023002"/>
    </source>
</evidence>
<dbReference type="PANTHER" id="PTHR43303">
    <property type="entry name" value="NADPH DEHYDROGENASE C23G7.10C-RELATED"/>
    <property type="match status" value="1"/>
</dbReference>
<dbReference type="Proteomes" id="UP001209654">
    <property type="component" value="Unassembled WGS sequence"/>
</dbReference>
<dbReference type="SUPFAM" id="SSF51395">
    <property type="entry name" value="FMN-linked oxidoreductases"/>
    <property type="match status" value="1"/>
</dbReference>
<comment type="caution">
    <text evidence="7">The sequence shown here is derived from an EMBL/GenBank/DDBJ whole genome shotgun (WGS) entry which is preliminary data.</text>
</comment>
<proteinExistence type="predicted"/>
<protein>
    <submittedName>
        <fullName evidence="7">Oxidoreductase</fullName>
    </submittedName>
</protein>
<gene>
    <name evidence="7" type="ORF">AHIS1636_16350</name>
</gene>
<dbReference type="InterPro" id="IPR001155">
    <property type="entry name" value="OxRdtase_FMN_N"/>
</dbReference>
<keyword evidence="8" id="KW-1185">Reference proteome</keyword>
<evidence type="ECO:0000313" key="7">
    <source>
        <dbReference type="EMBL" id="GLB67196.1"/>
    </source>
</evidence>
<dbReference type="CDD" id="cd02932">
    <property type="entry name" value="OYE_YqiM_FMN"/>
    <property type="match status" value="1"/>
</dbReference>
<evidence type="ECO:0000256" key="4">
    <source>
        <dbReference type="ARBA" id="ARBA00022857"/>
    </source>
</evidence>
<keyword evidence="3" id="KW-0288">FMN</keyword>
<evidence type="ECO:0000313" key="8">
    <source>
        <dbReference type="Proteomes" id="UP001209654"/>
    </source>
</evidence>
<organism evidence="7 8">
    <name type="scientific">Arthrobacter mangrovi</name>
    <dbReference type="NCBI Taxonomy" id="2966350"/>
    <lineage>
        <taxon>Bacteria</taxon>
        <taxon>Bacillati</taxon>
        <taxon>Actinomycetota</taxon>
        <taxon>Actinomycetes</taxon>
        <taxon>Micrococcales</taxon>
        <taxon>Micrococcaceae</taxon>
        <taxon>Arthrobacter</taxon>
    </lineage>
</organism>
<evidence type="ECO:0000256" key="2">
    <source>
        <dbReference type="ARBA" id="ARBA00022630"/>
    </source>
</evidence>
<feature type="domain" description="NADH:flavin oxidoreductase/NADH oxidase N-terminal" evidence="6">
    <location>
        <begin position="3"/>
        <end position="348"/>
    </location>
</feature>
<dbReference type="PANTHER" id="PTHR43303:SF4">
    <property type="entry name" value="NADPH DEHYDROGENASE C23G7.10C-RELATED"/>
    <property type="match status" value="1"/>
</dbReference>
<sequence length="367" mass="39126">MSKLFEPATLSTPDGSGLQLRNRTVLAPMCQYSVTARDGVPTDWHLVHLGARAAGGFGLVVAEATAVVPEGRISDRDAGLWNDAQRDAWKPIVDFAHEQGAAIGVQLAHAGAKASTYPWLPGQAEGSIPVEEGGWETVGPSTTDIFGLAQPHVLDVDGIKASVQSWADAARRADEAGFDVVQIHAAHGYLIHQFLSPLTNHREDAYGGSYENRTRYAREVIAAIRAAWPDHKPLAIRLSGDDWVEGGWRLADTLRFVREARELGVTAFDLSSAGIGSYHGPSGPGFQVPLAAAVREALDGTDSFVTAVGLLTDPAQAEHVVVTGQADGVSVGRAALKDAHWPANAAKALGITRDVNPRADQYWRAAW</sequence>
<dbReference type="InterPro" id="IPR013785">
    <property type="entry name" value="Aldolase_TIM"/>
</dbReference>
<evidence type="ECO:0000259" key="6">
    <source>
        <dbReference type="Pfam" id="PF00724"/>
    </source>
</evidence>
<dbReference type="RefSeq" id="WP_264795334.1">
    <property type="nucleotide sequence ID" value="NZ_BRVS01000006.1"/>
</dbReference>
<keyword evidence="5" id="KW-0560">Oxidoreductase</keyword>
<accession>A0ABQ5MT84</accession>
<comment type="cofactor">
    <cofactor evidence="1">
        <name>FMN</name>
        <dbReference type="ChEBI" id="CHEBI:58210"/>
    </cofactor>
</comment>
<keyword evidence="4" id="KW-0521">NADP</keyword>
<dbReference type="Pfam" id="PF00724">
    <property type="entry name" value="Oxidored_FMN"/>
    <property type="match status" value="1"/>
</dbReference>